<keyword evidence="3" id="KW-1185">Reference proteome</keyword>
<dbReference type="GO" id="GO:0032259">
    <property type="term" value="P:methylation"/>
    <property type="evidence" value="ECO:0007669"/>
    <property type="project" value="UniProtKB-KW"/>
</dbReference>
<dbReference type="InterPro" id="IPR025714">
    <property type="entry name" value="Methyltranfer_dom"/>
</dbReference>
<dbReference type="CDD" id="cd02440">
    <property type="entry name" value="AdoMet_MTases"/>
    <property type="match status" value="1"/>
</dbReference>
<dbReference type="EMBL" id="CP002551">
    <property type="protein sequence ID" value="ADZ08949.1"/>
    <property type="molecule type" value="Genomic_DNA"/>
</dbReference>
<dbReference type="KEGG" id="mel:Metbo_0698"/>
<protein>
    <submittedName>
        <fullName evidence="2">Methyltransferase type 11</fullName>
    </submittedName>
</protein>
<gene>
    <name evidence="2" type="ordered locus">Metbo_0698</name>
</gene>
<evidence type="ECO:0000259" key="1">
    <source>
        <dbReference type="Pfam" id="PF13847"/>
    </source>
</evidence>
<name>F0TAS3_METLA</name>
<dbReference type="SUPFAM" id="SSF53335">
    <property type="entry name" value="S-adenosyl-L-methionine-dependent methyltransferases"/>
    <property type="match status" value="1"/>
</dbReference>
<dbReference type="RefSeq" id="WP_013644300.1">
    <property type="nucleotide sequence ID" value="NC_015216.1"/>
</dbReference>
<dbReference type="eggNOG" id="arCOG02702">
    <property type="taxonomic scope" value="Archaea"/>
</dbReference>
<reference evidence="3" key="1">
    <citation type="submission" date="2011-02" db="EMBL/GenBank/DDBJ databases">
        <title>Complete sequence of Methanobacterium sp. AL-21.</title>
        <authorList>
            <consortium name="US DOE Joint Genome Institute"/>
            <person name="Lucas S."/>
            <person name="Copeland A."/>
            <person name="Lapidus A."/>
            <person name="Cheng J.-F."/>
            <person name="Goodwin L."/>
            <person name="Pitluck S."/>
            <person name="Chertkov O."/>
            <person name="Detter J.C."/>
            <person name="Han C."/>
            <person name="Tapia R."/>
            <person name="Land M."/>
            <person name="Hauser L."/>
            <person name="Kyrpides N."/>
            <person name="Ivanova N."/>
            <person name="Mikhailova N."/>
            <person name="Pagani I."/>
            <person name="Cadillo-Quiroz H."/>
            <person name="Imachi H."/>
            <person name="Zinder S."/>
            <person name="Liu W."/>
            <person name="Woyke T."/>
        </authorList>
    </citation>
    <scope>NUCLEOTIDE SEQUENCE [LARGE SCALE GENOMIC DNA]</scope>
    <source>
        <strain evidence="3">AL-21</strain>
    </source>
</reference>
<dbReference type="OrthoDB" id="1018at2157"/>
<feature type="domain" description="Methyltransferase" evidence="1">
    <location>
        <begin position="30"/>
        <end position="142"/>
    </location>
</feature>
<organism evidence="2 3">
    <name type="scientific">Methanobacterium lacus (strain AL-21)</name>
    <dbReference type="NCBI Taxonomy" id="877455"/>
    <lineage>
        <taxon>Archaea</taxon>
        <taxon>Methanobacteriati</taxon>
        <taxon>Methanobacteriota</taxon>
        <taxon>Methanomada group</taxon>
        <taxon>Methanobacteria</taxon>
        <taxon>Methanobacteriales</taxon>
        <taxon>Methanobacteriaceae</taxon>
        <taxon>Methanobacterium</taxon>
    </lineage>
</organism>
<keyword evidence="2" id="KW-0808">Transferase</keyword>
<dbReference type="Gene3D" id="3.40.50.150">
    <property type="entry name" value="Vaccinia Virus protein VP39"/>
    <property type="match status" value="1"/>
</dbReference>
<evidence type="ECO:0000313" key="2">
    <source>
        <dbReference type="EMBL" id="ADZ08949.1"/>
    </source>
</evidence>
<dbReference type="AlphaFoldDB" id="F0TAS3"/>
<dbReference type="PANTHER" id="PTHR45128:SF1">
    <property type="entry name" value="S-ADENOSYLMETHIONINE-DEPENDENT METHYLTRANSFERASE RV2258C"/>
    <property type="match status" value="1"/>
</dbReference>
<dbReference type="STRING" id="877455.Metbo_0698"/>
<dbReference type="PANTHER" id="PTHR45128">
    <property type="entry name" value="METHYLTRANSFERASE TYPE 11"/>
    <property type="match status" value="1"/>
</dbReference>
<dbReference type="Proteomes" id="UP000007490">
    <property type="component" value="Chromosome"/>
</dbReference>
<dbReference type="InterPro" id="IPR029063">
    <property type="entry name" value="SAM-dependent_MTases_sf"/>
</dbReference>
<dbReference type="GeneID" id="10277143"/>
<dbReference type="Pfam" id="PF13847">
    <property type="entry name" value="Methyltransf_31"/>
    <property type="match status" value="1"/>
</dbReference>
<keyword evidence="2" id="KW-0489">Methyltransferase</keyword>
<dbReference type="InterPro" id="IPR053173">
    <property type="entry name" value="SAM-binding_MTase"/>
</dbReference>
<accession>F0TAS3</accession>
<dbReference type="HOGENOM" id="CLU_037990_16_1_2"/>
<reference evidence="2 3" key="2">
    <citation type="journal article" date="2014" name="Int. J. Syst. Evol. Microbiol.">
        <title>Methanobacterium paludis sp. nov. and a novel strain of Methanobacterium lacus isolated from northern peatlands.</title>
        <authorList>
            <person name="Cadillo-Quiroz H."/>
            <person name="Brauer S.L."/>
            <person name="Goodson N."/>
            <person name="Yavitt J.B."/>
            <person name="Zinder S.H."/>
        </authorList>
    </citation>
    <scope>NUCLEOTIDE SEQUENCE [LARGE SCALE GENOMIC DNA]</scope>
    <source>
        <strain evidence="2 3">AL-21</strain>
    </source>
</reference>
<proteinExistence type="predicted"/>
<evidence type="ECO:0000313" key="3">
    <source>
        <dbReference type="Proteomes" id="UP000007490"/>
    </source>
</evidence>
<dbReference type="GO" id="GO:0008168">
    <property type="term" value="F:methyltransferase activity"/>
    <property type="evidence" value="ECO:0007669"/>
    <property type="project" value="UniProtKB-KW"/>
</dbReference>
<sequence length="191" mass="20951">MSEENVHRHHGKTSRDILGAEEILDVINLKSGDKFLDAGCGDGYVSIEASKLVGSNGKIFALDVYPESIEGVAKEVKEKGIENLEPILADVTDSIPLDDDSVDAVLMSNVLHGFGDEELETVLKNINRVIKKDGKFAVVEFRKVQGERGPPFDVRLHPSDVSQILSKHGYKVVKSQEIATLHYIVVGQKTD</sequence>